<keyword evidence="3" id="KW-1185">Reference proteome</keyword>
<proteinExistence type="predicted"/>
<dbReference type="InterPro" id="IPR053136">
    <property type="entry name" value="UTP_pyrophosphatase-like"/>
</dbReference>
<reference evidence="2 3" key="1">
    <citation type="submission" date="2017-12" db="EMBL/GenBank/DDBJ databases">
        <title>Mesoplasma syrphidae YJS, Complete Genome.</title>
        <authorList>
            <person name="Knight T.F."/>
            <person name="Citino T."/>
            <person name="Rubinstein R."/>
            <person name="Neuschaefer Z."/>
        </authorList>
    </citation>
    <scope>NUCLEOTIDE SEQUENCE [LARGE SCALE GENOMIC DNA]</scope>
    <source>
        <strain evidence="2 3">YJS</strain>
    </source>
</reference>
<dbReference type="CDD" id="cd07344">
    <property type="entry name" value="M48_yhfN_like"/>
    <property type="match status" value="1"/>
</dbReference>
<gene>
    <name evidence="2" type="ORF">CXP39_00350</name>
</gene>
<evidence type="ECO:0000259" key="1">
    <source>
        <dbReference type="Pfam" id="PF01863"/>
    </source>
</evidence>
<feature type="domain" description="YgjP-like metallopeptidase" evidence="1">
    <location>
        <begin position="29"/>
        <end position="228"/>
    </location>
</feature>
<dbReference type="EMBL" id="CP025257">
    <property type="protein sequence ID" value="AUF83261.1"/>
    <property type="molecule type" value="Genomic_DNA"/>
</dbReference>
<dbReference type="Proteomes" id="UP000233419">
    <property type="component" value="Chromosome"/>
</dbReference>
<accession>A0A2K9BIS3</accession>
<dbReference type="Gene3D" id="3.30.2010.10">
    <property type="entry name" value="Metalloproteases ('zincins'), catalytic domain"/>
    <property type="match status" value="1"/>
</dbReference>
<dbReference type="AlphaFoldDB" id="A0A2K9BIS3"/>
<dbReference type="KEGG" id="msyr:CXP39_00350"/>
<dbReference type="PANTHER" id="PTHR30399:SF1">
    <property type="entry name" value="UTP PYROPHOSPHATASE"/>
    <property type="match status" value="1"/>
</dbReference>
<protein>
    <submittedName>
        <fullName evidence="2">M48 family peptidase</fullName>
    </submittedName>
</protein>
<dbReference type="OrthoDB" id="9811177at2"/>
<dbReference type="Pfam" id="PF01863">
    <property type="entry name" value="YgjP-like"/>
    <property type="match status" value="1"/>
</dbReference>
<organism evidence="2 3">
    <name type="scientific">Mesoplasma syrphidae</name>
    <dbReference type="NCBI Taxonomy" id="225999"/>
    <lineage>
        <taxon>Bacteria</taxon>
        <taxon>Bacillati</taxon>
        <taxon>Mycoplasmatota</taxon>
        <taxon>Mollicutes</taxon>
        <taxon>Entomoplasmatales</taxon>
        <taxon>Entomoplasmataceae</taxon>
        <taxon>Mesoplasma</taxon>
    </lineage>
</organism>
<sequence length="232" mass="27732">MEDIMAEVKKTLTSNGNKINYYIRYGNQKNIIVRVREGLIFVSAPHNSPDWEIEKLIYKNLSKIIKVQTNYEVRSKHDFYGTQPWVKIFDNFVNVTLIDQNIHAKQTSEGIVMKDYHDHELQLNKLYSFLANSYKNWFINRSSQWAVNMNVHFKNLNVRVMNLKWGVCYPIQEKIIFNTKLLHFRSEIIDYVIVHELAHLRHHNHSKDFWRFVEQHLPNYRELQNELNGAGL</sequence>
<evidence type="ECO:0000313" key="2">
    <source>
        <dbReference type="EMBL" id="AUF83261.1"/>
    </source>
</evidence>
<dbReference type="PANTHER" id="PTHR30399">
    <property type="entry name" value="UNCHARACTERIZED PROTEIN YGJP"/>
    <property type="match status" value="1"/>
</dbReference>
<name>A0A2K9BIS3_9MOLU</name>
<dbReference type="InterPro" id="IPR002725">
    <property type="entry name" value="YgjP-like_metallopeptidase"/>
</dbReference>
<evidence type="ECO:0000313" key="3">
    <source>
        <dbReference type="Proteomes" id="UP000233419"/>
    </source>
</evidence>